<dbReference type="EMBL" id="BGZK01002951">
    <property type="protein sequence ID" value="GBP97534.1"/>
    <property type="molecule type" value="Genomic_DNA"/>
</dbReference>
<sequence>MRRRVLQSSPPCRQSIGRKGSFCPSVHFWFPIIGAEQGHVANSILVRRAVLLDTPHLQPNHGDEPRTSRNLVTEFGTTFRF</sequence>
<organism evidence="1 2">
    <name type="scientific">Eumeta variegata</name>
    <name type="common">Bagworm moth</name>
    <name type="synonym">Eumeta japonica</name>
    <dbReference type="NCBI Taxonomy" id="151549"/>
    <lineage>
        <taxon>Eukaryota</taxon>
        <taxon>Metazoa</taxon>
        <taxon>Ecdysozoa</taxon>
        <taxon>Arthropoda</taxon>
        <taxon>Hexapoda</taxon>
        <taxon>Insecta</taxon>
        <taxon>Pterygota</taxon>
        <taxon>Neoptera</taxon>
        <taxon>Endopterygota</taxon>
        <taxon>Lepidoptera</taxon>
        <taxon>Glossata</taxon>
        <taxon>Ditrysia</taxon>
        <taxon>Tineoidea</taxon>
        <taxon>Psychidae</taxon>
        <taxon>Oiketicinae</taxon>
        <taxon>Eumeta</taxon>
    </lineage>
</organism>
<comment type="caution">
    <text evidence="1">The sequence shown here is derived from an EMBL/GenBank/DDBJ whole genome shotgun (WGS) entry which is preliminary data.</text>
</comment>
<evidence type="ECO:0000313" key="2">
    <source>
        <dbReference type="Proteomes" id="UP000299102"/>
    </source>
</evidence>
<name>A0A4C2AED1_EUMVA</name>
<gene>
    <name evidence="1" type="ORF">EVAR_100117_1</name>
</gene>
<reference evidence="1 2" key="1">
    <citation type="journal article" date="2019" name="Commun. Biol.">
        <title>The bagworm genome reveals a unique fibroin gene that provides high tensile strength.</title>
        <authorList>
            <person name="Kono N."/>
            <person name="Nakamura H."/>
            <person name="Ohtoshi R."/>
            <person name="Tomita M."/>
            <person name="Numata K."/>
            <person name="Arakawa K."/>
        </authorList>
    </citation>
    <scope>NUCLEOTIDE SEQUENCE [LARGE SCALE GENOMIC DNA]</scope>
</reference>
<evidence type="ECO:0000313" key="1">
    <source>
        <dbReference type="EMBL" id="GBP97534.1"/>
    </source>
</evidence>
<keyword evidence="2" id="KW-1185">Reference proteome</keyword>
<proteinExistence type="predicted"/>
<accession>A0A4C2AED1</accession>
<protein>
    <submittedName>
        <fullName evidence="1">Uncharacterized protein</fullName>
    </submittedName>
</protein>
<dbReference type="AlphaFoldDB" id="A0A4C2AED1"/>
<dbReference type="Proteomes" id="UP000299102">
    <property type="component" value="Unassembled WGS sequence"/>
</dbReference>